<keyword evidence="10" id="KW-1185">Reference proteome</keyword>
<dbReference type="AlphaFoldDB" id="A0A8C1HSM3"/>
<evidence type="ECO:0000313" key="10">
    <source>
        <dbReference type="Proteomes" id="UP001108240"/>
    </source>
</evidence>
<dbReference type="SMART" id="SM00273">
    <property type="entry name" value="ENTH"/>
    <property type="match status" value="1"/>
</dbReference>
<dbReference type="PROSITE" id="PS50942">
    <property type="entry name" value="ENTH"/>
    <property type="match status" value="1"/>
</dbReference>
<dbReference type="InterPro" id="IPR012337">
    <property type="entry name" value="RNaseH-like_sf"/>
</dbReference>
<dbReference type="PROSITE" id="PS50330">
    <property type="entry name" value="UIM"/>
    <property type="match status" value="1"/>
</dbReference>
<keyword evidence="6" id="KW-0446">Lipid-binding</keyword>
<sequence>MPSSTIRRQMKNVVNNYTEPEKKVREATSNDPWGPSSSLMSEIADLTYNVVAFSEIMSMIWKRLNDHGKNWRHVYKALTLLDYLIKTGSERVALQCKENIFAIQTLKDFQFIDRDGKDQGINVREKSKQLVVLLKDDDRLKGERSQALKTKERMAQVATSVGSNNQISFGRGSSQPNLSTSYSEEYGKSEGSPASYHGSTSPNASSELEQARPQTSGEEELQLQLALAMSREAAEQDCATRWGSKQQMVERMLEQEQAIKRVFAQDKSRCPLPQLTWQDISVLESVNNALKPVADFTDILSGENYVTVSSPAAHVGPFRRCAGGVR</sequence>
<reference evidence="9" key="2">
    <citation type="submission" date="2025-09" db="UniProtKB">
        <authorList>
            <consortium name="Ensembl"/>
        </authorList>
    </citation>
    <scope>IDENTIFICATION</scope>
</reference>
<feature type="compositionally biased region" description="Basic and acidic residues" evidence="7">
    <location>
        <begin position="143"/>
        <end position="154"/>
    </location>
</feature>
<keyword evidence="4" id="KW-0597">Phosphoprotein</keyword>
<dbReference type="SUPFAM" id="SSF48464">
    <property type="entry name" value="ENTH/VHS domain"/>
    <property type="match status" value="1"/>
</dbReference>
<comment type="subcellular location">
    <subcellularLocation>
        <location evidence="1">Cytoplasm</location>
    </subcellularLocation>
</comment>
<dbReference type="Pfam" id="PF01417">
    <property type="entry name" value="ENTH"/>
    <property type="match status" value="1"/>
</dbReference>
<dbReference type="Proteomes" id="UP001108240">
    <property type="component" value="Unplaced"/>
</dbReference>
<dbReference type="GO" id="GO:0005886">
    <property type="term" value="C:plasma membrane"/>
    <property type="evidence" value="ECO:0007669"/>
    <property type="project" value="TreeGrafter"/>
</dbReference>
<organism evidence="9 10">
    <name type="scientific">Cyprinus carpio carpio</name>
    <dbReference type="NCBI Taxonomy" id="630221"/>
    <lineage>
        <taxon>Eukaryota</taxon>
        <taxon>Metazoa</taxon>
        <taxon>Chordata</taxon>
        <taxon>Craniata</taxon>
        <taxon>Vertebrata</taxon>
        <taxon>Euteleostomi</taxon>
        <taxon>Actinopterygii</taxon>
        <taxon>Neopterygii</taxon>
        <taxon>Teleostei</taxon>
        <taxon>Ostariophysi</taxon>
        <taxon>Cypriniformes</taxon>
        <taxon>Cyprinidae</taxon>
        <taxon>Cyprininae</taxon>
        <taxon>Cyprinus</taxon>
    </lineage>
</organism>
<dbReference type="InterPro" id="IPR008942">
    <property type="entry name" value="ENTH_VHS"/>
</dbReference>
<evidence type="ECO:0000256" key="7">
    <source>
        <dbReference type="SAM" id="MobiDB-lite"/>
    </source>
</evidence>
<evidence type="ECO:0000256" key="1">
    <source>
        <dbReference type="ARBA" id="ARBA00004496"/>
    </source>
</evidence>
<dbReference type="GO" id="GO:0005768">
    <property type="term" value="C:endosome"/>
    <property type="evidence" value="ECO:0007669"/>
    <property type="project" value="TreeGrafter"/>
</dbReference>
<proteinExistence type="inferred from homology"/>
<evidence type="ECO:0000256" key="4">
    <source>
        <dbReference type="ARBA" id="ARBA00022553"/>
    </source>
</evidence>
<evidence type="ECO:0000256" key="2">
    <source>
        <dbReference type="ARBA" id="ARBA00010130"/>
    </source>
</evidence>
<dbReference type="FunFam" id="1.25.40.90:FF:000002">
    <property type="entry name" value="epsin-2 isoform X1"/>
    <property type="match status" value="1"/>
</dbReference>
<accession>A0A8C1HSM3</accession>
<dbReference type="Gene3D" id="1.25.40.90">
    <property type="match status" value="1"/>
</dbReference>
<dbReference type="InterPro" id="IPR013809">
    <property type="entry name" value="ENTH"/>
</dbReference>
<feature type="region of interest" description="Disordered" evidence="7">
    <location>
        <begin position="143"/>
        <end position="220"/>
    </location>
</feature>
<keyword evidence="5" id="KW-0677">Repeat</keyword>
<dbReference type="CDD" id="cd16990">
    <property type="entry name" value="ENTH_Epsin"/>
    <property type="match status" value="1"/>
</dbReference>
<evidence type="ECO:0000313" key="9">
    <source>
        <dbReference type="Ensembl" id="ENSCCRP00000072108.2"/>
    </source>
</evidence>
<feature type="domain" description="ENTH" evidence="8">
    <location>
        <begin position="12"/>
        <end position="144"/>
    </location>
</feature>
<name>A0A8C1HSM3_CYPCA</name>
<dbReference type="GO" id="GO:0006897">
    <property type="term" value="P:endocytosis"/>
    <property type="evidence" value="ECO:0007669"/>
    <property type="project" value="TreeGrafter"/>
</dbReference>
<evidence type="ECO:0000256" key="6">
    <source>
        <dbReference type="ARBA" id="ARBA00023121"/>
    </source>
</evidence>
<dbReference type="GO" id="GO:0005543">
    <property type="term" value="F:phospholipid binding"/>
    <property type="evidence" value="ECO:0007669"/>
    <property type="project" value="TreeGrafter"/>
</dbReference>
<evidence type="ECO:0000256" key="5">
    <source>
        <dbReference type="ARBA" id="ARBA00022737"/>
    </source>
</evidence>
<feature type="compositionally biased region" description="Polar residues" evidence="7">
    <location>
        <begin position="157"/>
        <end position="178"/>
    </location>
</feature>
<dbReference type="InterPro" id="IPR003903">
    <property type="entry name" value="UIM_dom"/>
</dbReference>
<comment type="similarity">
    <text evidence="2">Belongs to the epsin family.</text>
</comment>
<protein>
    <submittedName>
        <fullName evidence="9">Epsin 2</fullName>
    </submittedName>
</protein>
<evidence type="ECO:0000256" key="3">
    <source>
        <dbReference type="ARBA" id="ARBA00022490"/>
    </source>
</evidence>
<dbReference type="GO" id="GO:0030276">
    <property type="term" value="F:clathrin binding"/>
    <property type="evidence" value="ECO:0007669"/>
    <property type="project" value="TreeGrafter"/>
</dbReference>
<dbReference type="PANTHER" id="PTHR12276:SF50">
    <property type="entry name" value="EPSIN-2"/>
    <property type="match status" value="1"/>
</dbReference>
<dbReference type="GO" id="GO:0030125">
    <property type="term" value="C:clathrin vesicle coat"/>
    <property type="evidence" value="ECO:0007669"/>
    <property type="project" value="TreeGrafter"/>
</dbReference>
<dbReference type="GeneTree" id="ENSGT00940000157239"/>
<evidence type="ECO:0000259" key="8">
    <source>
        <dbReference type="PROSITE" id="PS50942"/>
    </source>
</evidence>
<keyword evidence="3" id="KW-0963">Cytoplasm</keyword>
<feature type="compositionally biased region" description="Polar residues" evidence="7">
    <location>
        <begin position="197"/>
        <end position="216"/>
    </location>
</feature>
<dbReference type="Ensembl" id="ENSCCRT00000078151.2">
    <property type="protein sequence ID" value="ENSCCRP00000072108.2"/>
    <property type="gene ID" value="ENSCCRG00000059624.1"/>
</dbReference>
<feature type="compositionally biased region" description="Low complexity" evidence="7">
    <location>
        <begin position="179"/>
        <end position="192"/>
    </location>
</feature>
<dbReference type="SUPFAM" id="SSF53098">
    <property type="entry name" value="Ribonuclease H-like"/>
    <property type="match status" value="1"/>
</dbReference>
<dbReference type="PANTHER" id="PTHR12276">
    <property type="entry name" value="EPSIN/ENT-RELATED"/>
    <property type="match status" value="1"/>
</dbReference>
<reference evidence="9" key="1">
    <citation type="submission" date="2025-08" db="UniProtKB">
        <authorList>
            <consortium name="Ensembl"/>
        </authorList>
    </citation>
    <scope>IDENTIFICATION</scope>
</reference>